<dbReference type="InterPro" id="IPR010699">
    <property type="entry name" value="DUF1275"/>
</dbReference>
<protein>
    <submittedName>
        <fullName evidence="2">DUF1275 domain-containing protein</fullName>
    </submittedName>
</protein>
<keyword evidence="1" id="KW-1133">Transmembrane helix</keyword>
<keyword evidence="3" id="KW-1185">Reference proteome</keyword>
<feature type="transmembrane region" description="Helical" evidence="1">
    <location>
        <begin position="57"/>
        <end position="77"/>
    </location>
</feature>
<feature type="transmembrane region" description="Helical" evidence="1">
    <location>
        <begin position="174"/>
        <end position="193"/>
    </location>
</feature>
<proteinExistence type="predicted"/>
<sequence>MTQAGYLECERRWVYWLLILVAGWYGAYTFSLRGGVFCNAQTANVVLLAMAAGNGKWLNASYLLLPISAYLFGSFLSEWMGKSIKRLNLLRWDTLLVALEVGMVVFLALMPADWPDQICQVTLNFACAMQFNTYRQVEGVPAATTFVTNHIRQIGSNLAKLARHPQSEALRNRVLTHASLLGFFVVGAIVSTVMCRTFSYVSLLGALVPLGVVLAGLLHADLVSERGQLAAVPHGH</sequence>
<evidence type="ECO:0000256" key="1">
    <source>
        <dbReference type="SAM" id="Phobius"/>
    </source>
</evidence>
<keyword evidence="1" id="KW-0812">Transmembrane</keyword>
<reference evidence="2 3" key="1">
    <citation type="submission" date="2019-08" db="EMBL/GenBank/DDBJ databases">
        <title>In-depth cultivation of the pig gut microbiome towards novel bacterial diversity and tailored functional studies.</title>
        <authorList>
            <person name="Wylensek D."/>
            <person name="Hitch T.C.A."/>
            <person name="Clavel T."/>
        </authorList>
    </citation>
    <scope>NUCLEOTIDE SEQUENCE [LARGE SCALE GENOMIC DNA]</scope>
    <source>
        <strain evidence="2 3">CA-Schmier-601-WT-1</strain>
    </source>
</reference>
<organism evidence="2 3">
    <name type="scientific">Olsenella porci</name>
    <dbReference type="NCBI Taxonomy" id="2652279"/>
    <lineage>
        <taxon>Bacteria</taxon>
        <taxon>Bacillati</taxon>
        <taxon>Actinomycetota</taxon>
        <taxon>Coriobacteriia</taxon>
        <taxon>Coriobacteriales</taxon>
        <taxon>Atopobiaceae</taxon>
        <taxon>Olsenella</taxon>
    </lineage>
</organism>
<feature type="transmembrane region" description="Helical" evidence="1">
    <location>
        <begin position="12"/>
        <end position="30"/>
    </location>
</feature>
<dbReference type="PANTHER" id="PTHR37314">
    <property type="entry name" value="SLR0142 PROTEIN"/>
    <property type="match status" value="1"/>
</dbReference>
<evidence type="ECO:0000313" key="2">
    <source>
        <dbReference type="EMBL" id="MST73293.1"/>
    </source>
</evidence>
<feature type="transmembrane region" description="Helical" evidence="1">
    <location>
        <begin position="89"/>
        <end position="110"/>
    </location>
</feature>
<comment type="caution">
    <text evidence="2">The sequence shown here is derived from an EMBL/GenBank/DDBJ whole genome shotgun (WGS) entry which is preliminary data.</text>
</comment>
<dbReference type="Proteomes" id="UP000469325">
    <property type="component" value="Unassembled WGS sequence"/>
</dbReference>
<feature type="transmembrane region" description="Helical" evidence="1">
    <location>
        <begin position="200"/>
        <end position="220"/>
    </location>
</feature>
<dbReference type="RefSeq" id="WP_154436007.1">
    <property type="nucleotide sequence ID" value="NZ_VUNC01000008.1"/>
</dbReference>
<dbReference type="Pfam" id="PF06912">
    <property type="entry name" value="DUF1275"/>
    <property type="match status" value="1"/>
</dbReference>
<name>A0A6N7XG90_9ACTN</name>
<dbReference type="AlphaFoldDB" id="A0A6N7XG90"/>
<dbReference type="EMBL" id="VUNC01000008">
    <property type="protein sequence ID" value="MST73293.1"/>
    <property type="molecule type" value="Genomic_DNA"/>
</dbReference>
<dbReference type="PANTHER" id="PTHR37314:SF4">
    <property type="entry name" value="UPF0700 TRANSMEMBRANE PROTEIN YOAK"/>
    <property type="match status" value="1"/>
</dbReference>
<accession>A0A6N7XG90</accession>
<gene>
    <name evidence="2" type="ORF">FYJ68_09285</name>
</gene>
<keyword evidence="1" id="KW-0472">Membrane</keyword>
<evidence type="ECO:0000313" key="3">
    <source>
        <dbReference type="Proteomes" id="UP000469325"/>
    </source>
</evidence>